<accession>A0AAN7VN03</accession>
<comment type="caution">
    <text evidence="2">The sequence shown here is derived from an EMBL/GenBank/DDBJ whole genome shotgun (WGS) entry which is preliminary data.</text>
</comment>
<sequence>MVIFKKPSARKATSTISIPPPGSAVATTQKSIQWSDITAGRESTHPNVISDRVKRFFAVFEICEEILAYLGRKDLFRAQFICQIFKDTIAESSKLGRKLFLKPALAKQSSRWATAAGDFKSRGRLLAASKATSAVQEQREATLIETDSPDTSEVESPRIQSLQPYVLNPFLFHLHPGAKSQTILGTAEEFVAGDLAGSYSTCLTLNKDAYTLTTNMSQDMYLTQPPVKEVRLLLRKLCSHLVCNHDGYHRHCEGIRGLDPYPSVHNEEGVTFGQLLQVAAPYLNRARHGTLKYIQVVDGLPVTMVEKEFVEAAGEVTEETDMIRRNIKLSRAKGETQHRKRSGGRATCSKKKPILNAMLSLRYACKRVNGGTFTCTPSHSLFVTSPFVKAPSSFLETLKTKATTFILIPSITTYTDLATKRKMASTTLPTLDKAAETSNTSITTTLSENKKTTRTVRCLRIVIAPKVLRPAPVAAKRCFEITEICEMILEHAEPIVILRAMRISRKVKAIIAGSKKLQARLFRVAMPAKANELWAFTGDPERQGRLLAGVKAAEAIENAKPTDLPKLRLIQPYTCNPLVCHKYTGADGNGRDENPGVWHAVNDMQNVWSKNPNVVINRNLNILKIPLKSPSRALFVSRPPAKEVHVNIWGQLRFMDHEDRRGLRKWHWGLAKTVTVRNGMQTE</sequence>
<reference evidence="2" key="1">
    <citation type="submission" date="2023-08" db="EMBL/GenBank/DDBJ databases">
        <title>Black Yeasts Isolated from many extreme environments.</title>
        <authorList>
            <person name="Coleine C."/>
            <person name="Stajich J.E."/>
            <person name="Selbmann L."/>
        </authorList>
    </citation>
    <scope>NUCLEOTIDE SEQUENCE</scope>
    <source>
        <strain evidence="2">CCFEE 5810</strain>
    </source>
</reference>
<dbReference type="InterPro" id="IPR001810">
    <property type="entry name" value="F-box_dom"/>
</dbReference>
<evidence type="ECO:0000259" key="1">
    <source>
        <dbReference type="Pfam" id="PF00646"/>
    </source>
</evidence>
<dbReference type="Pfam" id="PF00646">
    <property type="entry name" value="F-box"/>
    <property type="match status" value="1"/>
</dbReference>
<evidence type="ECO:0000313" key="2">
    <source>
        <dbReference type="EMBL" id="KAK5694189.1"/>
    </source>
</evidence>
<gene>
    <name evidence="2" type="ORF">LTR97_009810</name>
</gene>
<dbReference type="EMBL" id="JAVRQU010000016">
    <property type="protein sequence ID" value="KAK5694189.1"/>
    <property type="molecule type" value="Genomic_DNA"/>
</dbReference>
<proteinExistence type="predicted"/>
<dbReference type="Proteomes" id="UP001310594">
    <property type="component" value="Unassembled WGS sequence"/>
</dbReference>
<name>A0AAN7VN03_9PEZI</name>
<organism evidence="2 3">
    <name type="scientific">Elasticomyces elasticus</name>
    <dbReference type="NCBI Taxonomy" id="574655"/>
    <lineage>
        <taxon>Eukaryota</taxon>
        <taxon>Fungi</taxon>
        <taxon>Dikarya</taxon>
        <taxon>Ascomycota</taxon>
        <taxon>Pezizomycotina</taxon>
        <taxon>Dothideomycetes</taxon>
        <taxon>Dothideomycetidae</taxon>
        <taxon>Mycosphaerellales</taxon>
        <taxon>Teratosphaeriaceae</taxon>
        <taxon>Elasticomyces</taxon>
    </lineage>
</organism>
<dbReference type="AlphaFoldDB" id="A0AAN7VN03"/>
<protein>
    <recommendedName>
        <fullName evidence="1">F-box domain-containing protein</fullName>
    </recommendedName>
</protein>
<evidence type="ECO:0000313" key="3">
    <source>
        <dbReference type="Proteomes" id="UP001310594"/>
    </source>
</evidence>
<feature type="domain" description="F-box" evidence="1">
    <location>
        <begin position="61"/>
        <end position="90"/>
    </location>
</feature>